<accession>A0A1F5P3T5</accession>
<protein>
    <submittedName>
        <fullName evidence="2">Uncharacterized protein</fullName>
    </submittedName>
</protein>
<feature type="region of interest" description="Disordered" evidence="1">
    <location>
        <begin position="1"/>
        <end position="23"/>
    </location>
</feature>
<feature type="compositionally biased region" description="Polar residues" evidence="1">
    <location>
        <begin position="10"/>
        <end position="22"/>
    </location>
</feature>
<dbReference type="AlphaFoldDB" id="A0A1F5P3T5"/>
<dbReference type="EMBL" id="MFEN01000004">
    <property type="protein sequence ID" value="OGE84569.1"/>
    <property type="molecule type" value="Genomic_DNA"/>
</dbReference>
<proteinExistence type="predicted"/>
<sequence length="111" mass="12614">MGVKEKEQGGSMSNTISPSSTDELLKRAQDQALELANFIDMMFYGFAEDSYIVLNRALTALITELSEQERGPFVRLQCEMVAMRRTDAWRPIMQTIEEDLLPALEAVRNQL</sequence>
<gene>
    <name evidence="2" type="ORF">A2846_04825</name>
</gene>
<comment type="caution">
    <text evidence="2">The sequence shown here is derived from an EMBL/GenBank/DDBJ whole genome shotgun (WGS) entry which is preliminary data.</text>
</comment>
<dbReference type="Proteomes" id="UP000176339">
    <property type="component" value="Unassembled WGS sequence"/>
</dbReference>
<name>A0A1F5P3T5_9BACT</name>
<evidence type="ECO:0000313" key="3">
    <source>
        <dbReference type="Proteomes" id="UP000176339"/>
    </source>
</evidence>
<evidence type="ECO:0000256" key="1">
    <source>
        <dbReference type="SAM" id="MobiDB-lite"/>
    </source>
</evidence>
<reference evidence="2 3" key="1">
    <citation type="journal article" date="2016" name="Nat. Commun.">
        <title>Thousands of microbial genomes shed light on interconnected biogeochemical processes in an aquifer system.</title>
        <authorList>
            <person name="Anantharaman K."/>
            <person name="Brown C.T."/>
            <person name="Hug L.A."/>
            <person name="Sharon I."/>
            <person name="Castelle C.J."/>
            <person name="Probst A.J."/>
            <person name="Thomas B.C."/>
            <person name="Singh A."/>
            <person name="Wilkins M.J."/>
            <person name="Karaoz U."/>
            <person name="Brodie E.L."/>
            <person name="Williams K.H."/>
            <person name="Hubbard S.S."/>
            <person name="Banfield J.F."/>
        </authorList>
    </citation>
    <scope>NUCLEOTIDE SEQUENCE [LARGE SCALE GENOMIC DNA]</scope>
</reference>
<evidence type="ECO:0000313" key="2">
    <source>
        <dbReference type="EMBL" id="OGE84569.1"/>
    </source>
</evidence>
<organism evidence="2 3">
    <name type="scientific">Candidatus Doudnabacteria bacterium RIFCSPHIGHO2_01_FULL_49_9</name>
    <dbReference type="NCBI Taxonomy" id="1817827"/>
    <lineage>
        <taxon>Bacteria</taxon>
        <taxon>Candidatus Doudnaibacteriota</taxon>
    </lineage>
</organism>